<dbReference type="EMBL" id="CM027688">
    <property type="protein sequence ID" value="KAG0517777.1"/>
    <property type="molecule type" value="Genomic_DNA"/>
</dbReference>
<feature type="transmembrane region" description="Helical" evidence="1">
    <location>
        <begin position="21"/>
        <end position="39"/>
    </location>
</feature>
<accession>A0A921QBP3</accession>
<gene>
    <name evidence="2" type="ORF">BDA96_09G118400</name>
</gene>
<reference evidence="2" key="2">
    <citation type="submission" date="2020-10" db="EMBL/GenBank/DDBJ databases">
        <authorList>
            <person name="Cooper E.A."/>
            <person name="Brenton Z.W."/>
            <person name="Flinn B.S."/>
            <person name="Jenkins J."/>
            <person name="Shu S."/>
            <person name="Flowers D."/>
            <person name="Luo F."/>
            <person name="Wang Y."/>
            <person name="Xia P."/>
            <person name="Barry K."/>
            <person name="Daum C."/>
            <person name="Lipzen A."/>
            <person name="Yoshinaga Y."/>
            <person name="Schmutz J."/>
            <person name="Saski C."/>
            <person name="Vermerris W."/>
            <person name="Kresovich S."/>
        </authorList>
    </citation>
    <scope>NUCLEOTIDE SEQUENCE</scope>
</reference>
<sequence>MRSLWKFKKKDNFSRQADRIMMCWAAKVFFSVGFFFGYMHAFFSMITLTFSFRPFSPCYFPQWLLFMQRKMKERFYT</sequence>
<proteinExistence type="predicted"/>
<evidence type="ECO:0000313" key="3">
    <source>
        <dbReference type="Proteomes" id="UP000807115"/>
    </source>
</evidence>
<name>A0A921QBP3_SORBI</name>
<dbReference type="AlphaFoldDB" id="A0A921QBP3"/>
<keyword evidence="1" id="KW-0812">Transmembrane</keyword>
<evidence type="ECO:0000313" key="2">
    <source>
        <dbReference type="EMBL" id="KAG0517777.1"/>
    </source>
</evidence>
<keyword evidence="1" id="KW-1133">Transmembrane helix</keyword>
<organism evidence="2 3">
    <name type="scientific">Sorghum bicolor</name>
    <name type="common">Sorghum</name>
    <name type="synonym">Sorghum vulgare</name>
    <dbReference type="NCBI Taxonomy" id="4558"/>
    <lineage>
        <taxon>Eukaryota</taxon>
        <taxon>Viridiplantae</taxon>
        <taxon>Streptophyta</taxon>
        <taxon>Embryophyta</taxon>
        <taxon>Tracheophyta</taxon>
        <taxon>Spermatophyta</taxon>
        <taxon>Magnoliopsida</taxon>
        <taxon>Liliopsida</taxon>
        <taxon>Poales</taxon>
        <taxon>Poaceae</taxon>
        <taxon>PACMAD clade</taxon>
        <taxon>Panicoideae</taxon>
        <taxon>Andropogonodae</taxon>
        <taxon>Andropogoneae</taxon>
        <taxon>Sorghinae</taxon>
        <taxon>Sorghum</taxon>
    </lineage>
</organism>
<protein>
    <submittedName>
        <fullName evidence="2">Uncharacterized protein</fullName>
    </submittedName>
</protein>
<reference evidence="2" key="1">
    <citation type="journal article" date="2019" name="BMC Genomics">
        <title>A new reference genome for Sorghum bicolor reveals high levels of sequence similarity between sweet and grain genotypes: implications for the genetics of sugar metabolism.</title>
        <authorList>
            <person name="Cooper E.A."/>
            <person name="Brenton Z.W."/>
            <person name="Flinn B.S."/>
            <person name="Jenkins J."/>
            <person name="Shu S."/>
            <person name="Flowers D."/>
            <person name="Luo F."/>
            <person name="Wang Y."/>
            <person name="Xia P."/>
            <person name="Barry K."/>
            <person name="Daum C."/>
            <person name="Lipzen A."/>
            <person name="Yoshinaga Y."/>
            <person name="Schmutz J."/>
            <person name="Saski C."/>
            <person name="Vermerris W."/>
            <person name="Kresovich S."/>
        </authorList>
    </citation>
    <scope>NUCLEOTIDE SEQUENCE</scope>
</reference>
<comment type="caution">
    <text evidence="2">The sequence shown here is derived from an EMBL/GenBank/DDBJ whole genome shotgun (WGS) entry which is preliminary data.</text>
</comment>
<evidence type="ECO:0000256" key="1">
    <source>
        <dbReference type="SAM" id="Phobius"/>
    </source>
</evidence>
<keyword evidence="1" id="KW-0472">Membrane</keyword>
<dbReference type="Proteomes" id="UP000807115">
    <property type="component" value="Chromosome 9"/>
</dbReference>